<dbReference type="InterPro" id="IPR029062">
    <property type="entry name" value="Class_I_gatase-like"/>
</dbReference>
<dbReference type="PANTHER" id="PTHR10224">
    <property type="entry name" value="ES1 PROTEIN HOMOLOG, MITOCHONDRIAL"/>
    <property type="match status" value="1"/>
</dbReference>
<dbReference type="AlphaFoldDB" id="A0A3M7S3D9"/>
<keyword evidence="2" id="KW-1185">Reference proteome</keyword>
<proteinExistence type="predicted"/>
<dbReference type="EMBL" id="REGN01002105">
    <property type="protein sequence ID" value="RNA30271.1"/>
    <property type="molecule type" value="Genomic_DNA"/>
</dbReference>
<gene>
    <name evidence="1" type="ORF">BpHYR1_027635</name>
</gene>
<dbReference type="STRING" id="10195.A0A3M7S3D9"/>
<reference evidence="1 2" key="1">
    <citation type="journal article" date="2018" name="Sci. Rep.">
        <title>Genomic signatures of local adaptation to the degree of environmental predictability in rotifers.</title>
        <authorList>
            <person name="Franch-Gras L."/>
            <person name="Hahn C."/>
            <person name="Garcia-Roger E.M."/>
            <person name="Carmona M.J."/>
            <person name="Serra M."/>
            <person name="Gomez A."/>
        </authorList>
    </citation>
    <scope>NUCLEOTIDE SEQUENCE [LARGE SCALE GENOMIC DNA]</scope>
    <source>
        <strain evidence="1">HYR1</strain>
    </source>
</reference>
<organism evidence="1 2">
    <name type="scientific">Brachionus plicatilis</name>
    <name type="common">Marine rotifer</name>
    <name type="synonym">Brachionus muelleri</name>
    <dbReference type="NCBI Taxonomy" id="10195"/>
    <lineage>
        <taxon>Eukaryota</taxon>
        <taxon>Metazoa</taxon>
        <taxon>Spiralia</taxon>
        <taxon>Gnathifera</taxon>
        <taxon>Rotifera</taxon>
        <taxon>Eurotatoria</taxon>
        <taxon>Monogononta</taxon>
        <taxon>Pseudotrocha</taxon>
        <taxon>Ploima</taxon>
        <taxon>Brachionidae</taxon>
        <taxon>Brachionus</taxon>
    </lineage>
</organism>
<dbReference type="Gene3D" id="3.40.50.880">
    <property type="match status" value="1"/>
</dbReference>
<dbReference type="NCBIfam" id="NF008747">
    <property type="entry name" value="PRK11780.1"/>
    <property type="match status" value="1"/>
</dbReference>
<sequence>MKGLQILKFNKSALSSSIRSISTSQTFNNKKNVAIVLSGCGIYDGSEVLETTSAMIHLSKNDANCSLFAPNIEQFHVINHLTGQVSPETRNVLEESARIARGNIQALEKLKASDYHALVFPGGFGAAKNLSNYATQGTKMTVDKEIERVVDEFIVASKPIGFICISPVLAAKLIPGVELTEGKRDQKNWPYAEAIENIALMGAKPIEKDTPEVHIDYKFKVISTPAFMKHSATPVEVFDGIGNLISNLLRLI</sequence>
<name>A0A3M7S3D9_BRAPC</name>
<dbReference type="PANTHER" id="PTHR10224:SF12">
    <property type="entry name" value="GLYOXALASE ELBB"/>
    <property type="match status" value="1"/>
</dbReference>
<dbReference type="Proteomes" id="UP000276133">
    <property type="component" value="Unassembled WGS sequence"/>
</dbReference>
<comment type="caution">
    <text evidence="1">The sequence shown here is derived from an EMBL/GenBank/DDBJ whole genome shotgun (WGS) entry which is preliminary data.</text>
</comment>
<accession>A0A3M7S3D9</accession>
<dbReference type="OrthoDB" id="543156at2759"/>
<protein>
    <submittedName>
        <fullName evidence="1">ES1 mitochondrial-like</fullName>
    </submittedName>
</protein>
<dbReference type="SUPFAM" id="SSF52317">
    <property type="entry name" value="Class I glutamine amidotransferase-like"/>
    <property type="match status" value="1"/>
</dbReference>
<evidence type="ECO:0000313" key="1">
    <source>
        <dbReference type="EMBL" id="RNA30271.1"/>
    </source>
</evidence>
<evidence type="ECO:0000313" key="2">
    <source>
        <dbReference type="Proteomes" id="UP000276133"/>
    </source>
</evidence>